<evidence type="ECO:0000256" key="6">
    <source>
        <dbReference type="ARBA" id="ARBA00022898"/>
    </source>
</evidence>
<dbReference type="InterPro" id="IPR025110">
    <property type="entry name" value="AMP-bd_C"/>
</dbReference>
<dbReference type="InterPro" id="IPR001917">
    <property type="entry name" value="Aminotrans_II_pyridoxalP_BS"/>
</dbReference>
<dbReference type="PROSITE" id="PS00455">
    <property type="entry name" value="AMP_BINDING"/>
    <property type="match status" value="1"/>
</dbReference>
<feature type="domain" description="Carrier" evidence="10">
    <location>
        <begin position="1108"/>
        <end position="1158"/>
    </location>
</feature>
<dbReference type="GO" id="GO:0016740">
    <property type="term" value="F:transferase activity"/>
    <property type="evidence" value="ECO:0007669"/>
    <property type="project" value="InterPro"/>
</dbReference>
<dbReference type="Pfam" id="PF00550">
    <property type="entry name" value="PP-binding"/>
    <property type="match status" value="1"/>
</dbReference>
<comment type="caution">
    <text evidence="12">The sequence shown here is derived from an EMBL/GenBank/DDBJ whole genome shotgun (WGS) entry which is preliminary data.</text>
</comment>
<dbReference type="InterPro" id="IPR009081">
    <property type="entry name" value="PP-bd_ACP"/>
</dbReference>
<dbReference type="Pfam" id="PF23024">
    <property type="entry name" value="AMP-dom_DIP2-like"/>
    <property type="match status" value="1"/>
</dbReference>
<comment type="similarity">
    <text evidence="1">Belongs to the ATP-dependent AMP-binding enzyme family.</text>
</comment>
<feature type="region of interest" description="Disordered" evidence="7">
    <location>
        <begin position="309"/>
        <end position="346"/>
    </location>
</feature>
<evidence type="ECO:0000256" key="4">
    <source>
        <dbReference type="ARBA" id="ARBA00022553"/>
    </source>
</evidence>
<dbReference type="InterPro" id="IPR040097">
    <property type="entry name" value="FAAL/FAAC"/>
</dbReference>
<comment type="similarity">
    <text evidence="2">Belongs to the class-II pyridoxal-phosphate-dependent aminotransferase family.</text>
</comment>
<evidence type="ECO:0000259" key="11">
    <source>
        <dbReference type="Pfam" id="PF23024"/>
    </source>
</evidence>
<evidence type="ECO:0000259" key="8">
    <source>
        <dbReference type="Pfam" id="PF00155"/>
    </source>
</evidence>
<feature type="compositionally biased region" description="Basic residues" evidence="7">
    <location>
        <begin position="1612"/>
        <end position="1625"/>
    </location>
</feature>
<evidence type="ECO:0000256" key="1">
    <source>
        <dbReference type="ARBA" id="ARBA00006432"/>
    </source>
</evidence>
<dbReference type="GO" id="GO:0016874">
    <property type="term" value="F:ligase activity"/>
    <property type="evidence" value="ECO:0007669"/>
    <property type="project" value="UniProtKB-KW"/>
</dbReference>
<evidence type="ECO:0000256" key="2">
    <source>
        <dbReference type="ARBA" id="ARBA00008392"/>
    </source>
</evidence>
<accession>A0A8T1UNH0</accession>
<evidence type="ECO:0000313" key="12">
    <source>
        <dbReference type="EMBL" id="KAG6964170.1"/>
    </source>
</evidence>
<feature type="compositionally biased region" description="Polar residues" evidence="7">
    <location>
        <begin position="217"/>
        <end position="228"/>
    </location>
</feature>
<evidence type="ECO:0000313" key="13">
    <source>
        <dbReference type="Proteomes" id="UP000688947"/>
    </source>
</evidence>
<feature type="domain" description="Aminotransferase class I/classII large" evidence="8">
    <location>
        <begin position="1232"/>
        <end position="1571"/>
    </location>
</feature>
<keyword evidence="3" id="KW-0596">Phosphopantetheine</keyword>
<dbReference type="InterPro" id="IPR004839">
    <property type="entry name" value="Aminotransferase_I/II_large"/>
</dbReference>
<dbReference type="OrthoDB" id="65434at2759"/>
<feature type="compositionally biased region" description="Basic and acidic residues" evidence="7">
    <location>
        <begin position="95"/>
        <end position="117"/>
    </location>
</feature>
<keyword evidence="6" id="KW-0663">Pyridoxal phosphate</keyword>
<dbReference type="CDD" id="cd05931">
    <property type="entry name" value="FAAL"/>
    <property type="match status" value="1"/>
</dbReference>
<feature type="region of interest" description="Disordered" evidence="7">
    <location>
        <begin position="201"/>
        <end position="251"/>
    </location>
</feature>
<dbReference type="Proteomes" id="UP000688947">
    <property type="component" value="Unassembled WGS sequence"/>
</dbReference>
<organism evidence="12 13">
    <name type="scientific">Phytophthora cactorum</name>
    <dbReference type="NCBI Taxonomy" id="29920"/>
    <lineage>
        <taxon>Eukaryota</taxon>
        <taxon>Sar</taxon>
        <taxon>Stramenopiles</taxon>
        <taxon>Oomycota</taxon>
        <taxon>Peronosporomycetes</taxon>
        <taxon>Peronosporales</taxon>
        <taxon>Peronosporaceae</taxon>
        <taxon>Phytophthora</taxon>
    </lineage>
</organism>
<feature type="region of interest" description="Disordered" evidence="7">
    <location>
        <begin position="413"/>
        <end position="442"/>
    </location>
</feature>
<dbReference type="PROSITE" id="PS00599">
    <property type="entry name" value="AA_TRANSFER_CLASS_2"/>
    <property type="match status" value="1"/>
</dbReference>
<feature type="region of interest" description="Disordered" evidence="7">
    <location>
        <begin position="1607"/>
        <end position="1631"/>
    </location>
</feature>
<evidence type="ECO:0000256" key="5">
    <source>
        <dbReference type="ARBA" id="ARBA00022598"/>
    </source>
</evidence>
<feature type="compositionally biased region" description="Basic residues" evidence="7">
    <location>
        <begin position="427"/>
        <end position="438"/>
    </location>
</feature>
<keyword evidence="5" id="KW-0436">Ligase</keyword>
<dbReference type="PANTHER" id="PTHR22754:SF32">
    <property type="entry name" value="DISCO-INTERACTING PROTEIN 2"/>
    <property type="match status" value="1"/>
</dbReference>
<evidence type="ECO:0000259" key="10">
    <source>
        <dbReference type="Pfam" id="PF00550"/>
    </source>
</evidence>
<dbReference type="InterPro" id="IPR000873">
    <property type="entry name" value="AMP-dep_synth/lig_dom"/>
</dbReference>
<reference evidence="12" key="1">
    <citation type="submission" date="2021-01" db="EMBL/GenBank/DDBJ databases">
        <title>Phytophthora aleatoria, a newly-described species from Pinus radiata is distinct from Phytophthora cactorum isolates based on comparative genomics.</title>
        <authorList>
            <person name="Mcdougal R."/>
            <person name="Panda P."/>
            <person name="Williams N."/>
            <person name="Studholme D.J."/>
        </authorList>
    </citation>
    <scope>NUCLEOTIDE SEQUENCE</scope>
    <source>
        <strain evidence="12">NZFS 3830</strain>
    </source>
</reference>
<feature type="region of interest" description="Disordered" evidence="7">
    <location>
        <begin position="94"/>
        <end position="152"/>
    </location>
</feature>
<feature type="compositionally biased region" description="Basic and acidic residues" evidence="7">
    <location>
        <begin position="203"/>
        <end position="216"/>
    </location>
</feature>
<dbReference type="FunFam" id="3.40.50.12780:FF:000013">
    <property type="entry name" value="Long-chain-fatty-acid--AMP ligase FadD32"/>
    <property type="match status" value="1"/>
</dbReference>
<dbReference type="GO" id="GO:0030170">
    <property type="term" value="F:pyridoxal phosphate binding"/>
    <property type="evidence" value="ECO:0007669"/>
    <property type="project" value="InterPro"/>
</dbReference>
<feature type="domain" description="AMP-binding enzyme C-terminal" evidence="11">
    <location>
        <begin position="929"/>
        <end position="1039"/>
    </location>
</feature>
<dbReference type="PROSITE" id="PS00012">
    <property type="entry name" value="PHOSPHOPANTETHEINE"/>
    <property type="match status" value="1"/>
</dbReference>
<gene>
    <name evidence="12" type="ORF">JG687_00006136</name>
</gene>
<dbReference type="GO" id="GO:0008610">
    <property type="term" value="P:lipid biosynthetic process"/>
    <property type="evidence" value="ECO:0007669"/>
    <property type="project" value="InterPro"/>
</dbReference>
<dbReference type="Pfam" id="PF00155">
    <property type="entry name" value="Aminotran_1_2"/>
    <property type="match status" value="1"/>
</dbReference>
<keyword evidence="4" id="KW-0597">Phosphoprotein</keyword>
<evidence type="ECO:0000256" key="3">
    <source>
        <dbReference type="ARBA" id="ARBA00022450"/>
    </source>
</evidence>
<feature type="domain" description="AMP-dependent synthetase/ligase" evidence="9">
    <location>
        <begin position="473"/>
        <end position="883"/>
    </location>
</feature>
<dbReference type="VEuPathDB" id="FungiDB:PC110_g2524"/>
<sequence length="1631" mass="178733">MKLLNWHKLANEAALKAAIIKTNKIKQEDSQFASALTQGEREERVQRAQQIIEEEQLKPLQVNTEFFRNLEAKGQRDEAKLDDDVQRHIQHLRKLKESMMQREDMQRRRQQYREKMQELQAGGNDTSRAKAKGSNQDEEASSPSKRDRGNSNSVYHRAAMAAGGKAAQDNANVVTSLDKLMELEQRIRHLEDAGLAVDDLDDARDGPTKMRARDKTTVSSSRRTQGSTAAANAKKRALNNNTGARNRTKLKTDTFLTSLPESKQRQLRRMTERERRNFLKNEKAKEVRQQARKQDVVIEGWLEKKRAAANQRKATTSHVRAGAAAKSTTQRNQKQRLPPPPLVRAPALGAASGKRIANTHLQKLDDIKKGTSPPHSKSSSSSLMSSLLGDVAIEVVAAASLAAVASVAALGAHCTKRQHGPEGSSTRARKKRRQKKKNAAQQKHPVIVANGVAINTEPVVAELKRRASSTQWCHKLVYTFLDDLGRESVNLSFEDVDRAARKVAAALQRDAHVVKGDRVMLCFPPGLDFALAFWGCLYAGVVGIPVYPPYPGTLAKDLPKFNRLVEDSGAAVVLTNTTYHLASKMATVKGYFSTSRTSWPANLQWITTDSLPDSLVAQYDEEDALSLTSNDVAFFQYSSGSTSAPKAVMISHGNLRAQLKTWESIEPTDTMVSWLPSYHDMGLVGFIITPCVTAARCVSMSPISFIKDPALWMRTVSKYKATHVCAPNFGYALAARKTSDKQAAEMDLSALKQTICAAEPIRRESLEAFTSKFSASGFDANTFNCGYGLAEVTLVCTGQEPPQKPTLLDVNKRVLETQRKVAVVSSKKGKKPASNEVMQLVGCGKAMPTFSVAIVDPDTKKPLDELQVGEVWVQGPSVAVGYWNRPEYTEEMFRAQFAGDKNENNTFLRTGDMGFLRKSELFVTGRLKDLIIIRGRNVCPQDVEASVEHAHENVRPGCTAAFSIEKGDEEALVVVAEVKNGSSQQTLEEICREIIKTVLSEHQLKCEAIVLLRQKTIPKTTSGKIQRSASKTHFLDGKLVKPLFEYRAKAGNAQIASTPAKPVEKAVAKPSGELKTPGEILAWLLEHVAQEMEMPTGESSDGQKTTTNPAEIDPNTPWAMFGMDSVAIVGLSSDLGEFLGCIVSPSAFFQFDTPFKLANAPGLATGDLAGDQEGDDQSGVQKAATVEEIDSSCFEIENFPEVQGLFGQMKEFESAGLCVPFLETLTPEKRRMTNFNTYNYLGNASDPEVAAASKAGIEEYGTTMSSSPIVGQTQVNVDLEKALCTFFNAEASILFVGGWVSNVTTIDALVSKGDLILCDALNHDSCVSGQRLSGATILPFPHNDTKALERMLSKLRTKYRRVLIVIEGVYSMDGDIPDVHEMVRIKKKYKALLFVDEAHSFGTMGATGRGICEHAKVDPKDIDVRMGTMSKALGSVGGFILGSQSLAKYLKHCAGGFVFSVGLAPACGSAALKSLQLMTESSSRTLTLQERSMYFYDLCKEHEIPMGENTFRGAPVVVVMIGSTIATAKASEFLALHKINVKPIVYPAVEEGKCRLRFFISALHTPKQLEDTVLTLRTYLREGFVVNKTATSAMTTATNGVAKTTENDGFKTVKKRKSKQKKSAKTKSNAL</sequence>
<dbReference type="PANTHER" id="PTHR22754">
    <property type="entry name" value="DISCO-INTERACTING PROTEIN 2 DIP2 -RELATED"/>
    <property type="match status" value="1"/>
</dbReference>
<proteinExistence type="inferred from homology"/>
<feature type="region of interest" description="Disordered" evidence="7">
    <location>
        <begin position="362"/>
        <end position="382"/>
    </location>
</feature>
<dbReference type="Pfam" id="PF00501">
    <property type="entry name" value="AMP-binding"/>
    <property type="match status" value="1"/>
</dbReference>
<protein>
    <submittedName>
        <fullName evidence="12">Uncharacterized protein</fullName>
    </submittedName>
</protein>
<evidence type="ECO:0000256" key="7">
    <source>
        <dbReference type="SAM" id="MobiDB-lite"/>
    </source>
</evidence>
<dbReference type="EMBL" id="JAENGZ010000244">
    <property type="protein sequence ID" value="KAG6964170.1"/>
    <property type="molecule type" value="Genomic_DNA"/>
</dbReference>
<dbReference type="InterPro" id="IPR020845">
    <property type="entry name" value="AMP-binding_CS"/>
</dbReference>
<dbReference type="InterPro" id="IPR006162">
    <property type="entry name" value="Ppantetheine_attach_site"/>
</dbReference>
<evidence type="ECO:0000259" key="9">
    <source>
        <dbReference type="Pfam" id="PF00501"/>
    </source>
</evidence>
<dbReference type="VEuPathDB" id="FungiDB:PC110_g2523"/>
<name>A0A8T1UNH0_9STRA</name>